<dbReference type="Proteomes" id="UP000623795">
    <property type="component" value="Unassembled WGS sequence"/>
</dbReference>
<dbReference type="InterPro" id="IPR030831">
    <property type="entry name" value="Fuse-rel_SoxYZ"/>
</dbReference>
<evidence type="ECO:0000313" key="5">
    <source>
        <dbReference type="Proteomes" id="UP000623795"/>
    </source>
</evidence>
<feature type="domain" description="Ig-like SoxY" evidence="3">
    <location>
        <begin position="39"/>
        <end position="148"/>
    </location>
</feature>
<sequence>MRHLLQWLLACCVAGSGAVFAAPDDAEANAVWRQLRTGLFGERAIAAADADTLVLEAPARAEDAAIVPIAVRSRLDPTAARRVQTVWLIVDGNPSPVAATLHFGPASGRADVETRLRIEQYGFVRAIAELDDGSLHMATRFVKASGGCSAPAGKDPAAAAANLGRMRLKVEDMGGALRRAQLMISHPNTSGLAMDQLTRLYPKPHFVRQVTVRYRGQPVLVAEVDFSISENPSFRFLFRGDGEGELEAVVVDTEDRTFQTRVPVAARADGG</sequence>
<dbReference type="Gene3D" id="2.60.40.10">
    <property type="entry name" value="Immunoglobulins"/>
    <property type="match status" value="1"/>
</dbReference>
<dbReference type="InterPro" id="IPR038162">
    <property type="entry name" value="SoxY_sf"/>
</dbReference>
<accession>A0ABX1PXA6</accession>
<keyword evidence="5" id="KW-1185">Reference proteome</keyword>
<dbReference type="Pfam" id="PF13501">
    <property type="entry name" value="SoxY"/>
    <property type="match status" value="1"/>
</dbReference>
<comment type="caution">
    <text evidence="4">The sequence shown here is derived from an EMBL/GenBank/DDBJ whole genome shotgun (WGS) entry which is preliminary data.</text>
</comment>
<organism evidence="4 5">
    <name type="scientific">Aromatoleum toluvorans</name>
    <dbReference type="NCBI Taxonomy" id="92002"/>
    <lineage>
        <taxon>Bacteria</taxon>
        <taxon>Pseudomonadati</taxon>
        <taxon>Pseudomonadota</taxon>
        <taxon>Betaproteobacteria</taxon>
        <taxon>Rhodocyclales</taxon>
        <taxon>Rhodocyclaceae</taxon>
        <taxon>Aromatoleum</taxon>
    </lineage>
</organism>
<dbReference type="InterPro" id="IPR032711">
    <property type="entry name" value="SoxY"/>
</dbReference>
<proteinExistence type="predicted"/>
<dbReference type="InterPro" id="IPR014880">
    <property type="entry name" value="SoxZ_dom"/>
</dbReference>
<feature type="chain" id="PRO_5047033113" evidence="1">
    <location>
        <begin position="22"/>
        <end position="271"/>
    </location>
</feature>
<feature type="signal peptide" evidence="1">
    <location>
        <begin position="1"/>
        <end position="21"/>
    </location>
</feature>
<dbReference type="Pfam" id="PF08770">
    <property type="entry name" value="SoxZ"/>
    <property type="match status" value="1"/>
</dbReference>
<dbReference type="InterPro" id="IPR014756">
    <property type="entry name" value="Ig_E-set"/>
</dbReference>
<dbReference type="Gene3D" id="2.60.40.2470">
    <property type="entry name" value="SoxY domain"/>
    <property type="match status" value="1"/>
</dbReference>
<gene>
    <name evidence="4" type="ORF">GPA22_10145</name>
</gene>
<dbReference type="EMBL" id="WTVN01000013">
    <property type="protein sequence ID" value="NMG44089.1"/>
    <property type="molecule type" value="Genomic_DNA"/>
</dbReference>
<feature type="domain" description="Sulphur oxidation protein SoxZ" evidence="2">
    <location>
        <begin position="174"/>
        <end position="261"/>
    </location>
</feature>
<protein>
    <submittedName>
        <fullName evidence="4">Quinoprotein dehydrogenase-associated SoxYZ-like carrier</fullName>
    </submittedName>
</protein>
<evidence type="ECO:0000259" key="2">
    <source>
        <dbReference type="Pfam" id="PF08770"/>
    </source>
</evidence>
<keyword evidence="1" id="KW-0732">Signal</keyword>
<dbReference type="NCBIfam" id="TIGR04557">
    <property type="entry name" value="fuse_rel_SoxYZ"/>
    <property type="match status" value="1"/>
</dbReference>
<evidence type="ECO:0000256" key="1">
    <source>
        <dbReference type="SAM" id="SignalP"/>
    </source>
</evidence>
<evidence type="ECO:0000313" key="4">
    <source>
        <dbReference type="EMBL" id="NMG44089.1"/>
    </source>
</evidence>
<dbReference type="RefSeq" id="WP_169255963.1">
    <property type="nucleotide sequence ID" value="NZ_WTVN01000013.1"/>
</dbReference>
<reference evidence="4 5" key="1">
    <citation type="submission" date="2019-12" db="EMBL/GenBank/DDBJ databases">
        <title>Comparative genomics gives insights into the taxonomy of the Azoarcus-Aromatoleum group and reveals separate origins of nif in the plant-associated Azoarcus and non-plant-associated Aromatoleum sub-groups.</title>
        <authorList>
            <person name="Lafos M."/>
            <person name="Maluk M."/>
            <person name="Batista M."/>
            <person name="Junghare M."/>
            <person name="Carmona M."/>
            <person name="Faoro H."/>
            <person name="Cruz L.M."/>
            <person name="Battistoni F."/>
            <person name="De Souza E."/>
            <person name="Pedrosa F."/>
            <person name="Chen W.-M."/>
            <person name="Poole P.S."/>
            <person name="Dixon R.A."/>
            <person name="James E.K."/>
        </authorList>
    </citation>
    <scope>NUCLEOTIDE SEQUENCE [LARGE SCALE GENOMIC DNA]</scope>
    <source>
        <strain evidence="4 5">Td21</strain>
    </source>
</reference>
<name>A0ABX1PXA6_9RHOO</name>
<dbReference type="InterPro" id="IPR013783">
    <property type="entry name" value="Ig-like_fold"/>
</dbReference>
<dbReference type="SUPFAM" id="SSF81296">
    <property type="entry name" value="E set domains"/>
    <property type="match status" value="1"/>
</dbReference>
<evidence type="ECO:0000259" key="3">
    <source>
        <dbReference type="Pfam" id="PF13501"/>
    </source>
</evidence>